<evidence type="ECO:0000313" key="3">
    <source>
        <dbReference type="Proteomes" id="UP000013520"/>
    </source>
</evidence>
<dbReference type="InterPro" id="IPR000073">
    <property type="entry name" value="AB_hydrolase_1"/>
</dbReference>
<dbReference type="KEGG" id="dgi:Desgi_1016"/>
<name>R4KFX6_9FIRM</name>
<dbReference type="STRING" id="767817.Desgi_1016"/>
<dbReference type="InterPro" id="IPR029058">
    <property type="entry name" value="AB_hydrolase_fold"/>
</dbReference>
<dbReference type="Pfam" id="PF00561">
    <property type="entry name" value="Abhydrolase_1"/>
    <property type="match status" value="1"/>
</dbReference>
<evidence type="ECO:0000313" key="2">
    <source>
        <dbReference type="EMBL" id="AGL00552.1"/>
    </source>
</evidence>
<dbReference type="EMBL" id="CP003273">
    <property type="protein sequence ID" value="AGL00552.1"/>
    <property type="molecule type" value="Genomic_DNA"/>
</dbReference>
<accession>R4KFX6</accession>
<protein>
    <submittedName>
        <fullName evidence="2">Putative hydrolase or acyltransferase of alpha/beta superfamily</fullName>
    </submittedName>
</protein>
<keyword evidence="3" id="KW-1185">Reference proteome</keyword>
<keyword evidence="2" id="KW-0378">Hydrolase</keyword>
<dbReference type="GO" id="GO:0016746">
    <property type="term" value="F:acyltransferase activity"/>
    <property type="evidence" value="ECO:0007669"/>
    <property type="project" value="UniProtKB-KW"/>
</dbReference>
<dbReference type="GO" id="GO:0016787">
    <property type="term" value="F:hydrolase activity"/>
    <property type="evidence" value="ECO:0007669"/>
    <property type="project" value="UniProtKB-KW"/>
</dbReference>
<dbReference type="InterPro" id="IPR050471">
    <property type="entry name" value="AB_hydrolase"/>
</dbReference>
<keyword evidence="2" id="KW-0012">Acyltransferase</keyword>
<dbReference type="PRINTS" id="PR00111">
    <property type="entry name" value="ABHYDROLASE"/>
</dbReference>
<proteinExistence type="predicted"/>
<dbReference type="PANTHER" id="PTHR43433:SF5">
    <property type="entry name" value="AB HYDROLASE-1 DOMAIN-CONTAINING PROTEIN"/>
    <property type="match status" value="1"/>
</dbReference>
<dbReference type="eggNOG" id="COG2021">
    <property type="taxonomic scope" value="Bacteria"/>
</dbReference>
<dbReference type="HOGENOM" id="CLU_020336_50_1_9"/>
<dbReference type="SUPFAM" id="SSF53474">
    <property type="entry name" value="alpha/beta-Hydrolases"/>
    <property type="match status" value="1"/>
</dbReference>
<reference evidence="2 3" key="1">
    <citation type="submission" date="2012-01" db="EMBL/GenBank/DDBJ databases">
        <title>Complete sequence of Desulfotomaculum gibsoniae DSM 7213.</title>
        <authorList>
            <consortium name="US DOE Joint Genome Institute"/>
            <person name="Lucas S."/>
            <person name="Han J."/>
            <person name="Lapidus A."/>
            <person name="Cheng J.-F."/>
            <person name="Goodwin L."/>
            <person name="Pitluck S."/>
            <person name="Peters L."/>
            <person name="Ovchinnikova G."/>
            <person name="Teshima H."/>
            <person name="Detter J.C."/>
            <person name="Han C."/>
            <person name="Tapia R."/>
            <person name="Land M."/>
            <person name="Hauser L."/>
            <person name="Kyrpides N."/>
            <person name="Ivanova N."/>
            <person name="Pagani I."/>
            <person name="Parshina S."/>
            <person name="Plugge C."/>
            <person name="Muyzer G."/>
            <person name="Kuever J."/>
            <person name="Ivanova A."/>
            <person name="Nazina T."/>
            <person name="Klenk H.-P."/>
            <person name="Brambilla E."/>
            <person name="Spring S."/>
            <person name="Stams A.F."/>
            <person name="Woyke T."/>
        </authorList>
    </citation>
    <scope>NUCLEOTIDE SEQUENCE [LARGE SCALE GENOMIC DNA]</scope>
    <source>
        <strain evidence="2 3">DSM 7213</strain>
    </source>
</reference>
<dbReference type="PANTHER" id="PTHR43433">
    <property type="entry name" value="HYDROLASE, ALPHA/BETA FOLD FAMILY PROTEIN"/>
    <property type="match status" value="1"/>
</dbReference>
<dbReference type="Gene3D" id="3.40.50.1820">
    <property type="entry name" value="alpha/beta hydrolase"/>
    <property type="match status" value="1"/>
</dbReference>
<keyword evidence="2" id="KW-0808">Transferase</keyword>
<feature type="domain" description="AB hydrolase-1" evidence="1">
    <location>
        <begin position="20"/>
        <end position="248"/>
    </location>
</feature>
<evidence type="ECO:0000259" key="1">
    <source>
        <dbReference type="Pfam" id="PF00561"/>
    </source>
</evidence>
<dbReference type="RefSeq" id="WP_006521211.1">
    <property type="nucleotide sequence ID" value="NC_021184.1"/>
</dbReference>
<gene>
    <name evidence="2" type="ORF">Desgi_1016</name>
</gene>
<organism evidence="2 3">
    <name type="scientific">Desulfoscipio gibsoniae DSM 7213</name>
    <dbReference type="NCBI Taxonomy" id="767817"/>
    <lineage>
        <taxon>Bacteria</taxon>
        <taxon>Bacillati</taxon>
        <taxon>Bacillota</taxon>
        <taxon>Clostridia</taxon>
        <taxon>Eubacteriales</taxon>
        <taxon>Desulfallaceae</taxon>
        <taxon>Desulfoscipio</taxon>
    </lineage>
</organism>
<dbReference type="AlphaFoldDB" id="R4KFX6"/>
<dbReference type="OrthoDB" id="9775557at2"/>
<sequence length="263" mass="29029">MAFAKVNNINFHYEIRGTGPRVLFINGFGADLKNPPRIFDTPLPQQFTVLAFDPRGLGESDSPTIPCTIADMADDAAGLASAVGWDRYHVFGASMGGMVAQELILRHPVVVQKLILGVTNAGGKNAGPVLVDKLDKMSTLEQLRLSDTRQDEAWAAAHPEMVRQFKARFLAVREAWQDNPAHIRGYNNQINAVLKHNSYDRLPQITASTLVFGGRYDGCCPPEIIRALADQIPGARYELLEAGHGSWFVDPTVWEMITNFLLD</sequence>
<dbReference type="Proteomes" id="UP000013520">
    <property type="component" value="Chromosome"/>
</dbReference>